<dbReference type="EMBL" id="JAAVNE010000017">
    <property type="protein sequence ID" value="NKC31658.1"/>
    <property type="molecule type" value="Genomic_DNA"/>
</dbReference>
<protein>
    <recommendedName>
        <fullName evidence="3">PD-(D/E)XK endonuclease-like domain-containing protein</fullName>
    </recommendedName>
</protein>
<reference evidence="1 2" key="1">
    <citation type="submission" date="2020-03" db="EMBL/GenBank/DDBJ databases">
        <title>Roseomonas selenitidurans sp. nov. isolated from urban soil.</title>
        <authorList>
            <person name="Liu H."/>
        </authorList>
    </citation>
    <scope>NUCLEOTIDE SEQUENCE [LARGE SCALE GENOMIC DNA]</scope>
    <source>
        <strain evidence="1 2">BU-1</strain>
    </source>
</reference>
<organism evidence="1 2">
    <name type="scientific">Falsiroseomonas selenitidurans</name>
    <dbReference type="NCBI Taxonomy" id="2716335"/>
    <lineage>
        <taxon>Bacteria</taxon>
        <taxon>Pseudomonadati</taxon>
        <taxon>Pseudomonadota</taxon>
        <taxon>Alphaproteobacteria</taxon>
        <taxon>Acetobacterales</taxon>
        <taxon>Roseomonadaceae</taxon>
        <taxon>Falsiroseomonas</taxon>
    </lineage>
</organism>
<keyword evidence="2" id="KW-1185">Reference proteome</keyword>
<gene>
    <name evidence="1" type="ORF">HEQ75_12390</name>
</gene>
<accession>A0ABX1E768</accession>
<proteinExistence type="predicted"/>
<dbReference type="Proteomes" id="UP000787635">
    <property type="component" value="Unassembled WGS sequence"/>
</dbReference>
<evidence type="ECO:0000313" key="1">
    <source>
        <dbReference type="EMBL" id="NKC31658.1"/>
    </source>
</evidence>
<comment type="caution">
    <text evidence="1">The sequence shown here is derived from an EMBL/GenBank/DDBJ whole genome shotgun (WGS) entry which is preliminary data.</text>
</comment>
<name>A0ABX1E768_9PROT</name>
<evidence type="ECO:0008006" key="3">
    <source>
        <dbReference type="Google" id="ProtNLM"/>
    </source>
</evidence>
<sequence length="262" mass="28382">MENNPGPGVARRATARDASGRLIGRCESLTDGSQFCTLGMPDGGVVVQGLQAGDGEFVPVAAPTATYAFPALLGAATGFYNQLQNRWLMAPSGSAAPDAPFLLFYRGFEGTEAGAQVTVGTLSEQRVQEFCPKTAEFEERLSEIAASIPREGLTPQQWGTAVHTGMQRSVRRHYGRESTAVRAELSLVRGESRRYGTHGSTRLDIYHRVEGTSTICVYDIKTGPTSLNANQAARIYGEAHRFALQSRLPNPRVLIIELRRAP</sequence>
<evidence type="ECO:0000313" key="2">
    <source>
        <dbReference type="Proteomes" id="UP000787635"/>
    </source>
</evidence>